<organism evidence="11 12">
    <name type="scientific">Fimbriimonas ginsengisoli Gsoil 348</name>
    <dbReference type="NCBI Taxonomy" id="661478"/>
    <lineage>
        <taxon>Bacteria</taxon>
        <taxon>Bacillati</taxon>
        <taxon>Armatimonadota</taxon>
        <taxon>Fimbriimonadia</taxon>
        <taxon>Fimbriimonadales</taxon>
        <taxon>Fimbriimonadaceae</taxon>
        <taxon>Fimbriimonas</taxon>
    </lineage>
</organism>
<keyword evidence="6 11" id="KW-0418">Kinase</keyword>
<evidence type="ECO:0000259" key="10">
    <source>
        <dbReference type="Pfam" id="PF00365"/>
    </source>
</evidence>
<dbReference type="InterPro" id="IPR000023">
    <property type="entry name" value="Phosphofructokinase_dom"/>
</dbReference>
<evidence type="ECO:0000256" key="8">
    <source>
        <dbReference type="ARBA" id="ARBA00023152"/>
    </source>
</evidence>
<name>A0A068NT42_FIMGI</name>
<evidence type="ECO:0000256" key="6">
    <source>
        <dbReference type="ARBA" id="ARBA00022777"/>
    </source>
</evidence>
<keyword evidence="12" id="KW-1185">Reference proteome</keyword>
<sequence>MTSGGDCAGLNAVIAAIVRAGYPLGYEFIGFERGWEGLLSPPCYRELKLQDIRGISHLGGTILKTTNKGRFGAKDVDGVKRIPMEVLEDAKRNADALGLSGLIVIGGDGSLSGALQLCELGLPIVGVPKTIDNDLSGTDRTFGFSTAVQVVVDSLDRIHSTATSHDRVMFVETMGRHAGWIALRAGVAGGAHAILLPEFPFMVEDLVDFLRLRRKHTGSTVVMVAEGAKLHDNYVGRANLSGEVHLGGVTTQLMDEIEALSPGEFEMRVTVLGHIQRGGTPNAPDRTLAKAYGVHAIHAFDKGHYGHMVRYNCGQMDIVPISEACGSMKIVTTDALDYQTAIELGVFIHRPTTVVVADED</sequence>
<dbReference type="GO" id="GO:0005524">
    <property type="term" value="F:ATP binding"/>
    <property type="evidence" value="ECO:0007669"/>
    <property type="project" value="InterPro"/>
</dbReference>
<dbReference type="Gene3D" id="3.40.50.460">
    <property type="entry name" value="Phosphofructokinase domain"/>
    <property type="match status" value="1"/>
</dbReference>
<dbReference type="InterPro" id="IPR022953">
    <property type="entry name" value="ATP_PFK"/>
</dbReference>
<dbReference type="GO" id="GO:0003872">
    <property type="term" value="F:6-phosphofructokinase activity"/>
    <property type="evidence" value="ECO:0007669"/>
    <property type="project" value="InterPro"/>
</dbReference>
<dbReference type="UniPathway" id="UPA00109">
    <property type="reaction ID" value="UER00182"/>
</dbReference>
<evidence type="ECO:0000313" key="12">
    <source>
        <dbReference type="Proteomes" id="UP000027982"/>
    </source>
</evidence>
<comment type="cofactor">
    <cofactor evidence="1">
        <name>Mg(2+)</name>
        <dbReference type="ChEBI" id="CHEBI:18420"/>
    </cofactor>
</comment>
<keyword evidence="4" id="KW-0808">Transferase</keyword>
<proteinExistence type="inferred from homology"/>
<dbReference type="PIRSF" id="PIRSF000532">
    <property type="entry name" value="ATP_PFK_prok"/>
    <property type="match status" value="1"/>
</dbReference>
<evidence type="ECO:0000256" key="1">
    <source>
        <dbReference type="ARBA" id="ARBA00001946"/>
    </source>
</evidence>
<keyword evidence="3" id="KW-0963">Cytoplasm</keyword>
<dbReference type="InterPro" id="IPR015912">
    <property type="entry name" value="Phosphofructokinase_CS"/>
</dbReference>
<accession>A0A068NT42</accession>
<protein>
    <submittedName>
        <fullName evidence="11">6-phosphofructokinase</fullName>
    </submittedName>
</protein>
<dbReference type="GO" id="GO:0016208">
    <property type="term" value="F:AMP binding"/>
    <property type="evidence" value="ECO:0007669"/>
    <property type="project" value="TreeGrafter"/>
</dbReference>
<feature type="domain" description="Phosphofructokinase" evidence="10">
    <location>
        <begin position="1"/>
        <end position="299"/>
    </location>
</feature>
<keyword evidence="7" id="KW-0460">Magnesium</keyword>
<dbReference type="GO" id="GO:0048029">
    <property type="term" value="F:monosaccharide binding"/>
    <property type="evidence" value="ECO:0007669"/>
    <property type="project" value="TreeGrafter"/>
</dbReference>
<dbReference type="InterPro" id="IPR012003">
    <property type="entry name" value="ATP_PFK_prok-type"/>
</dbReference>
<evidence type="ECO:0000256" key="4">
    <source>
        <dbReference type="ARBA" id="ARBA00022679"/>
    </source>
</evidence>
<dbReference type="GO" id="GO:0042802">
    <property type="term" value="F:identical protein binding"/>
    <property type="evidence" value="ECO:0007669"/>
    <property type="project" value="TreeGrafter"/>
</dbReference>
<evidence type="ECO:0000256" key="3">
    <source>
        <dbReference type="ARBA" id="ARBA00022490"/>
    </source>
</evidence>
<dbReference type="KEGG" id="fgi:OP10G_3198"/>
<dbReference type="Proteomes" id="UP000027982">
    <property type="component" value="Chromosome"/>
</dbReference>
<dbReference type="AlphaFoldDB" id="A0A068NT42"/>
<dbReference type="GO" id="GO:0046872">
    <property type="term" value="F:metal ion binding"/>
    <property type="evidence" value="ECO:0007669"/>
    <property type="project" value="UniProtKB-KW"/>
</dbReference>
<dbReference type="HOGENOM" id="CLU_020655_0_0_0"/>
<dbReference type="PROSITE" id="PS00433">
    <property type="entry name" value="PHOSPHOFRUCTOKINASE"/>
    <property type="match status" value="1"/>
</dbReference>
<evidence type="ECO:0000256" key="7">
    <source>
        <dbReference type="ARBA" id="ARBA00022842"/>
    </source>
</evidence>
<dbReference type="Gene3D" id="3.40.50.450">
    <property type="match status" value="1"/>
</dbReference>
<gene>
    <name evidence="11" type="ORF">OP10G_3198</name>
</gene>
<dbReference type="PANTHER" id="PTHR13697">
    <property type="entry name" value="PHOSPHOFRUCTOKINASE"/>
    <property type="match status" value="1"/>
</dbReference>
<dbReference type="EMBL" id="CP007139">
    <property type="protein sequence ID" value="AIE86566.1"/>
    <property type="molecule type" value="Genomic_DNA"/>
</dbReference>
<evidence type="ECO:0000256" key="2">
    <source>
        <dbReference type="ARBA" id="ARBA00004679"/>
    </source>
</evidence>
<reference evidence="11 12" key="1">
    <citation type="journal article" date="2014" name="PLoS ONE">
        <title>The first complete genome sequence of the class fimbriimonadia in the phylum armatimonadetes.</title>
        <authorList>
            <person name="Hu Z.Y."/>
            <person name="Wang Y.Z."/>
            <person name="Im W.T."/>
            <person name="Wang S.Y."/>
            <person name="Zhao G.P."/>
            <person name="Zheng H.J."/>
            <person name="Quan Z.X."/>
        </authorList>
    </citation>
    <scope>NUCLEOTIDE SEQUENCE [LARGE SCALE GENOMIC DNA]</scope>
    <source>
        <strain evidence="11">Gsoil 348</strain>
    </source>
</reference>
<dbReference type="PRINTS" id="PR00476">
    <property type="entry name" value="PHFRCTKINASE"/>
</dbReference>
<keyword evidence="5" id="KW-0479">Metal-binding</keyword>
<comment type="pathway">
    <text evidence="2">Carbohydrate degradation; glycolysis; D-glyceraldehyde 3-phosphate and glycerone phosphate from D-glucose: step 3/4.</text>
</comment>
<evidence type="ECO:0000256" key="5">
    <source>
        <dbReference type="ARBA" id="ARBA00022723"/>
    </source>
</evidence>
<dbReference type="NCBIfam" id="NF002872">
    <property type="entry name" value="PRK03202.1"/>
    <property type="match status" value="1"/>
</dbReference>
<dbReference type="SUPFAM" id="SSF53784">
    <property type="entry name" value="Phosphofructokinase"/>
    <property type="match status" value="1"/>
</dbReference>
<dbReference type="GO" id="GO:0061621">
    <property type="term" value="P:canonical glycolysis"/>
    <property type="evidence" value="ECO:0007669"/>
    <property type="project" value="TreeGrafter"/>
</dbReference>
<dbReference type="PANTHER" id="PTHR13697:SF52">
    <property type="entry name" value="ATP-DEPENDENT 6-PHOSPHOFRUCTOKINASE 3"/>
    <property type="match status" value="1"/>
</dbReference>
<dbReference type="InterPro" id="IPR035966">
    <property type="entry name" value="PKF_sf"/>
</dbReference>
<evidence type="ECO:0000256" key="9">
    <source>
        <dbReference type="ARBA" id="ARBA00038478"/>
    </source>
</evidence>
<keyword evidence="8" id="KW-0324">Glycolysis</keyword>
<evidence type="ECO:0000313" key="11">
    <source>
        <dbReference type="EMBL" id="AIE86566.1"/>
    </source>
</evidence>
<dbReference type="eggNOG" id="COG0205">
    <property type="taxonomic scope" value="Bacteria"/>
</dbReference>
<dbReference type="STRING" id="661478.OP10G_3198"/>
<dbReference type="GO" id="GO:0070095">
    <property type="term" value="F:fructose-6-phosphate binding"/>
    <property type="evidence" value="ECO:0007669"/>
    <property type="project" value="TreeGrafter"/>
</dbReference>
<comment type="similarity">
    <text evidence="9">Belongs to the phosphofructokinase type A (PFKA) family.</text>
</comment>
<dbReference type="GO" id="GO:0030388">
    <property type="term" value="P:fructose 1,6-bisphosphate metabolic process"/>
    <property type="evidence" value="ECO:0007669"/>
    <property type="project" value="TreeGrafter"/>
</dbReference>
<dbReference type="GO" id="GO:0006002">
    <property type="term" value="P:fructose 6-phosphate metabolic process"/>
    <property type="evidence" value="ECO:0007669"/>
    <property type="project" value="InterPro"/>
</dbReference>
<dbReference type="GO" id="GO:0005945">
    <property type="term" value="C:6-phosphofructokinase complex"/>
    <property type="evidence" value="ECO:0007669"/>
    <property type="project" value="TreeGrafter"/>
</dbReference>
<dbReference type="Pfam" id="PF00365">
    <property type="entry name" value="PFK"/>
    <property type="match status" value="1"/>
</dbReference>